<dbReference type="AlphaFoldDB" id="A0A238HHY7"/>
<dbReference type="RefSeq" id="WP_095063250.1">
    <property type="nucleotide sequence ID" value="NZ_CP123447.1"/>
</dbReference>
<gene>
    <name evidence="2" type="primary">fhuD_2</name>
    <name evidence="3" type="ORF">KEBURONENSIS_00338</name>
    <name evidence="2" type="ORF">KEBURONENSIS_00507</name>
</gene>
<sequence length="80" mass="9087">MLGDKCAYNIWVSHPKQPNTVADMGLRLQPNIEYLYRTQPEMFLQTPFYASITPQLARIAPVHNIEIATAQGTTWAQTKP</sequence>
<reference evidence="3 4" key="2">
    <citation type="submission" date="2017-06" db="EMBL/GenBank/DDBJ databases">
        <authorList>
            <person name="Kim H.J."/>
            <person name="Triplett B.A."/>
        </authorList>
    </citation>
    <scope>NUCLEOTIDE SEQUENCE [LARGE SCALE GENOMIC DNA]</scope>
    <source>
        <strain evidence="3">Kingella_eburonensis</strain>
    </source>
</reference>
<dbReference type="Proteomes" id="UP000215450">
    <property type="component" value="Unassembled WGS sequence"/>
</dbReference>
<reference evidence="2" key="1">
    <citation type="submission" date="2017-05" db="EMBL/GenBank/DDBJ databases">
        <authorList>
            <person name="Song R."/>
            <person name="Chenine A.L."/>
            <person name="Ruprecht R.M."/>
        </authorList>
    </citation>
    <scope>NUCLEOTIDE SEQUENCE</scope>
    <source>
        <strain evidence="2">Kingella_eburonensis</strain>
    </source>
</reference>
<protein>
    <submittedName>
        <fullName evidence="2">Iron(3+)-hydroxamate-binding protein FhuD</fullName>
    </submittedName>
</protein>
<evidence type="ECO:0000313" key="4">
    <source>
        <dbReference type="Proteomes" id="UP000215450"/>
    </source>
</evidence>
<dbReference type="PROSITE" id="PS50983">
    <property type="entry name" value="FE_B12_PBP"/>
    <property type="match status" value="1"/>
</dbReference>
<dbReference type="EMBL" id="FXUV02000032">
    <property type="protein sequence ID" value="SNB73732.1"/>
    <property type="molecule type" value="Genomic_DNA"/>
</dbReference>
<keyword evidence="4" id="KW-1185">Reference proteome</keyword>
<dbReference type="EMBL" id="FXUV01000052">
    <property type="protein sequence ID" value="SMQ13278.1"/>
    <property type="molecule type" value="Genomic_DNA"/>
</dbReference>
<proteinExistence type="predicted"/>
<evidence type="ECO:0000259" key="1">
    <source>
        <dbReference type="PROSITE" id="PS50983"/>
    </source>
</evidence>
<evidence type="ECO:0000313" key="2">
    <source>
        <dbReference type="EMBL" id="SMQ13278.1"/>
    </source>
</evidence>
<dbReference type="Gene3D" id="3.40.50.1980">
    <property type="entry name" value="Nitrogenase molybdenum iron protein domain"/>
    <property type="match status" value="1"/>
</dbReference>
<accession>A0A238HHY7</accession>
<dbReference type="InterPro" id="IPR002491">
    <property type="entry name" value="ABC_transptr_periplasmic_BD"/>
</dbReference>
<dbReference type="STRING" id="1522312.GCA_900177895_01934"/>
<name>A0A238HHY7_9NEIS</name>
<feature type="domain" description="Fe/B12 periplasmic-binding" evidence="1">
    <location>
        <begin position="1"/>
        <end position="80"/>
    </location>
</feature>
<organism evidence="2">
    <name type="scientific">Kingella negevensis</name>
    <dbReference type="NCBI Taxonomy" id="1522312"/>
    <lineage>
        <taxon>Bacteria</taxon>
        <taxon>Pseudomonadati</taxon>
        <taxon>Pseudomonadota</taxon>
        <taxon>Betaproteobacteria</taxon>
        <taxon>Neisseriales</taxon>
        <taxon>Neisseriaceae</taxon>
        <taxon>Kingella</taxon>
    </lineage>
</organism>
<dbReference type="SUPFAM" id="SSF53807">
    <property type="entry name" value="Helical backbone' metal receptor"/>
    <property type="match status" value="1"/>
</dbReference>
<evidence type="ECO:0000313" key="3">
    <source>
        <dbReference type="EMBL" id="SNB73732.1"/>
    </source>
</evidence>
<dbReference type="OrthoDB" id="8370650at2"/>